<evidence type="ECO:0000313" key="2">
    <source>
        <dbReference type="Proteomes" id="UP000283734"/>
    </source>
</evidence>
<proteinExistence type="predicted"/>
<dbReference type="EMBL" id="QYYA01000001">
    <property type="protein sequence ID" value="RJG19723.1"/>
    <property type="molecule type" value="Genomic_DNA"/>
</dbReference>
<evidence type="ECO:0000313" key="1">
    <source>
        <dbReference type="EMBL" id="RJG19723.1"/>
    </source>
</evidence>
<protein>
    <submittedName>
        <fullName evidence="1">Uncharacterized protein</fullName>
    </submittedName>
</protein>
<keyword evidence="2" id="KW-1185">Reference proteome</keyword>
<dbReference type="AlphaFoldDB" id="A0A418Y2J3"/>
<gene>
    <name evidence="1" type="ORF">D4A39_02395</name>
</gene>
<dbReference type="Proteomes" id="UP000283734">
    <property type="component" value="Unassembled WGS sequence"/>
</dbReference>
<comment type="caution">
    <text evidence="1">The sequence shown here is derived from an EMBL/GenBank/DDBJ whole genome shotgun (WGS) entry which is preliminary data.</text>
</comment>
<name>A0A418Y2J3_9GAMM</name>
<sequence length="68" mass="8117">MFMLSPAFEPGFAMPSQRPRLYSQPLCCTRVDKPRIWQYHSRPKLHRWLTAETGHLEPFHGFRHLNPN</sequence>
<organism evidence="1 2">
    <name type="scientific">Alcanivorax profundi</name>
    <dbReference type="NCBI Taxonomy" id="2338368"/>
    <lineage>
        <taxon>Bacteria</taxon>
        <taxon>Pseudomonadati</taxon>
        <taxon>Pseudomonadota</taxon>
        <taxon>Gammaproteobacteria</taxon>
        <taxon>Oceanospirillales</taxon>
        <taxon>Alcanivoracaceae</taxon>
        <taxon>Alcanivorax</taxon>
    </lineage>
</organism>
<reference evidence="1 2" key="1">
    <citation type="submission" date="2018-09" db="EMBL/GenBank/DDBJ databases">
        <title>Alcanivorax profundi sp. nov., isolated from 1000 m-depth seawater of the Mariana Trench.</title>
        <authorList>
            <person name="Liu J."/>
        </authorList>
    </citation>
    <scope>NUCLEOTIDE SEQUENCE [LARGE SCALE GENOMIC DNA]</scope>
    <source>
        <strain evidence="1 2">MTEO17</strain>
    </source>
</reference>
<accession>A0A418Y2J3</accession>